<feature type="transmembrane region" description="Helical" evidence="7">
    <location>
        <begin position="440"/>
        <end position="459"/>
    </location>
</feature>
<feature type="binding site" evidence="6">
    <location>
        <position position="520"/>
    </location>
    <ligand>
        <name>Zn(2+)</name>
        <dbReference type="ChEBI" id="CHEBI:29105"/>
    </ligand>
</feature>
<keyword evidence="3 7" id="KW-0812">Transmembrane</keyword>
<dbReference type="NCBIfam" id="TIGR01065">
    <property type="entry name" value="hlyIII"/>
    <property type="match status" value="1"/>
</dbReference>
<dbReference type="Pfam" id="PF03176">
    <property type="entry name" value="MMPL"/>
    <property type="match status" value="2"/>
</dbReference>
<dbReference type="EMBL" id="CAMXCT020000001">
    <property type="protein sequence ID" value="CAL1125568.1"/>
    <property type="molecule type" value="Genomic_DNA"/>
</dbReference>
<feature type="transmembrane region" description="Helical" evidence="7">
    <location>
        <begin position="1100"/>
        <end position="1119"/>
    </location>
</feature>
<dbReference type="InterPro" id="IPR000731">
    <property type="entry name" value="SSD"/>
</dbReference>
<dbReference type="InterPro" id="IPR004254">
    <property type="entry name" value="AdipoR/HlyIII-related"/>
</dbReference>
<dbReference type="InterPro" id="IPR004869">
    <property type="entry name" value="MMPL_dom"/>
</dbReference>
<dbReference type="SUPFAM" id="SSF82866">
    <property type="entry name" value="Multidrug efflux transporter AcrB transmembrane domain"/>
    <property type="match status" value="2"/>
</dbReference>
<evidence type="ECO:0000256" key="3">
    <source>
        <dbReference type="ARBA" id="ARBA00022692"/>
    </source>
</evidence>
<dbReference type="PANTHER" id="PTHR33406">
    <property type="entry name" value="MEMBRANE PROTEIN MJ1562-RELATED"/>
    <property type="match status" value="1"/>
</dbReference>
<keyword evidence="12" id="KW-1185">Reference proteome</keyword>
<evidence type="ECO:0000259" key="8">
    <source>
        <dbReference type="PROSITE" id="PS50156"/>
    </source>
</evidence>
<dbReference type="PROSITE" id="PS50156">
    <property type="entry name" value="SSD"/>
    <property type="match status" value="1"/>
</dbReference>
<organism evidence="9">
    <name type="scientific">Cladocopium goreaui</name>
    <dbReference type="NCBI Taxonomy" id="2562237"/>
    <lineage>
        <taxon>Eukaryota</taxon>
        <taxon>Sar</taxon>
        <taxon>Alveolata</taxon>
        <taxon>Dinophyceae</taxon>
        <taxon>Suessiales</taxon>
        <taxon>Symbiodiniaceae</taxon>
        <taxon>Cladocopium</taxon>
    </lineage>
</organism>
<evidence type="ECO:0000256" key="6">
    <source>
        <dbReference type="PIRSR" id="PIRSR604254-1"/>
    </source>
</evidence>
<name>A0A9P1BEU7_9DINO</name>
<dbReference type="SUPFAM" id="SSF56300">
    <property type="entry name" value="Metallo-dependent phosphatases"/>
    <property type="match status" value="1"/>
</dbReference>
<evidence type="ECO:0000256" key="7">
    <source>
        <dbReference type="SAM" id="Phobius"/>
    </source>
</evidence>
<evidence type="ECO:0000313" key="11">
    <source>
        <dbReference type="EMBL" id="CAL4759505.1"/>
    </source>
</evidence>
<evidence type="ECO:0000313" key="9">
    <source>
        <dbReference type="EMBL" id="CAI3972193.1"/>
    </source>
</evidence>
<keyword evidence="6" id="KW-0479">Metal-binding</keyword>
<dbReference type="InterPro" id="IPR005744">
    <property type="entry name" value="Hy-lIII"/>
</dbReference>
<evidence type="ECO:0000313" key="10">
    <source>
        <dbReference type="EMBL" id="CAL1125568.1"/>
    </source>
</evidence>
<feature type="transmembrane region" description="Helical" evidence="7">
    <location>
        <begin position="494"/>
        <end position="513"/>
    </location>
</feature>
<comment type="caution">
    <text evidence="9">The sequence shown here is derived from an EMBL/GenBank/DDBJ whole genome shotgun (WGS) entry which is preliminary data.</text>
</comment>
<dbReference type="SMR" id="A0A9P1BEU7"/>
<dbReference type="GO" id="GO:0140911">
    <property type="term" value="F:pore-forming activity"/>
    <property type="evidence" value="ECO:0007669"/>
    <property type="project" value="InterPro"/>
</dbReference>
<feature type="transmembrane region" description="Helical" evidence="7">
    <location>
        <begin position="1232"/>
        <end position="1258"/>
    </location>
</feature>
<dbReference type="InterPro" id="IPR006311">
    <property type="entry name" value="TAT_signal"/>
</dbReference>
<feature type="transmembrane region" description="Helical" evidence="7">
    <location>
        <begin position="735"/>
        <end position="757"/>
    </location>
</feature>
<dbReference type="AlphaFoldDB" id="A0A9P1BEU7"/>
<keyword evidence="6" id="KW-0862">Zinc</keyword>
<feature type="transmembrane region" description="Helical" evidence="7">
    <location>
        <begin position="347"/>
        <end position="367"/>
    </location>
</feature>
<dbReference type="Proteomes" id="UP001152797">
    <property type="component" value="Unassembled WGS sequence"/>
</dbReference>
<dbReference type="InterPro" id="IPR050545">
    <property type="entry name" value="Mycobact_MmpL"/>
</dbReference>
<evidence type="ECO:0000256" key="2">
    <source>
        <dbReference type="ARBA" id="ARBA00022475"/>
    </source>
</evidence>
<feature type="transmembrane region" description="Helical" evidence="7">
    <location>
        <begin position="709"/>
        <end position="729"/>
    </location>
</feature>
<feature type="transmembrane region" description="Helical" evidence="7">
    <location>
        <begin position="374"/>
        <end position="394"/>
    </location>
</feature>
<dbReference type="GO" id="GO:0016787">
    <property type="term" value="F:hydrolase activity"/>
    <property type="evidence" value="ECO:0007669"/>
    <property type="project" value="InterPro"/>
</dbReference>
<dbReference type="PROSITE" id="PS51318">
    <property type="entry name" value="TAT"/>
    <property type="match status" value="1"/>
</dbReference>
<dbReference type="PANTHER" id="PTHR33406:SF12">
    <property type="entry name" value="BLR2997 PROTEIN"/>
    <property type="match status" value="1"/>
</dbReference>
<keyword evidence="2" id="KW-1003">Cell membrane</keyword>
<evidence type="ECO:0000256" key="5">
    <source>
        <dbReference type="ARBA" id="ARBA00023136"/>
    </source>
</evidence>
<evidence type="ECO:0000313" key="12">
    <source>
        <dbReference type="Proteomes" id="UP001152797"/>
    </source>
</evidence>
<feature type="transmembrane region" description="Helical" evidence="7">
    <location>
        <begin position="895"/>
        <end position="914"/>
    </location>
</feature>
<dbReference type="Gene3D" id="1.20.1640.10">
    <property type="entry name" value="Multidrug efflux transporter AcrB transmembrane domain"/>
    <property type="match status" value="2"/>
</dbReference>
<feature type="transmembrane region" description="Helical" evidence="7">
    <location>
        <begin position="465"/>
        <end position="482"/>
    </location>
</feature>
<feature type="transmembrane region" description="Helical" evidence="7">
    <location>
        <begin position="764"/>
        <end position="787"/>
    </location>
</feature>
<feature type="domain" description="SSD" evidence="8">
    <location>
        <begin position="767"/>
        <end position="861"/>
    </location>
</feature>
<dbReference type="Gene3D" id="3.60.21.10">
    <property type="match status" value="2"/>
</dbReference>
<reference evidence="9" key="1">
    <citation type="submission" date="2022-10" db="EMBL/GenBank/DDBJ databases">
        <authorList>
            <person name="Chen Y."/>
            <person name="Dougan E. K."/>
            <person name="Chan C."/>
            <person name="Rhodes N."/>
            <person name="Thang M."/>
        </authorList>
    </citation>
    <scope>NUCLEOTIDE SEQUENCE</scope>
</reference>
<evidence type="ECO:0000256" key="4">
    <source>
        <dbReference type="ARBA" id="ARBA00022989"/>
    </source>
</evidence>
<protein>
    <submittedName>
        <fullName evidence="11">Hemolysin-3 (Hemolysin III) (Hly-III)</fullName>
    </submittedName>
</protein>
<dbReference type="EMBL" id="CAMXCT030000001">
    <property type="protein sequence ID" value="CAL4759505.1"/>
    <property type="molecule type" value="Genomic_DNA"/>
</dbReference>
<dbReference type="GO" id="GO:0046872">
    <property type="term" value="F:metal ion binding"/>
    <property type="evidence" value="ECO:0007669"/>
    <property type="project" value="UniProtKB-KW"/>
</dbReference>
<feature type="transmembrane region" description="Helical" evidence="7">
    <location>
        <begin position="414"/>
        <end position="433"/>
    </location>
</feature>
<dbReference type="GO" id="GO:0005886">
    <property type="term" value="C:plasma membrane"/>
    <property type="evidence" value="ECO:0007669"/>
    <property type="project" value="UniProtKB-SubCell"/>
</dbReference>
<feature type="transmembrane region" description="Helical" evidence="7">
    <location>
        <begin position="799"/>
        <end position="823"/>
    </location>
</feature>
<gene>
    <name evidence="9" type="ORF">C1SCF055_LOCUS783</name>
</gene>
<feature type="transmembrane region" description="Helical" evidence="7">
    <location>
        <begin position="525"/>
        <end position="544"/>
    </location>
</feature>
<feature type="transmembrane region" description="Helical" evidence="7">
    <location>
        <begin position="1125"/>
        <end position="1146"/>
    </location>
</feature>
<accession>A0A9P1BEU7</accession>
<feature type="binding site" evidence="6">
    <location>
        <position position="398"/>
    </location>
    <ligand>
        <name>Zn(2+)</name>
        <dbReference type="ChEBI" id="CHEBI:29105"/>
    </ligand>
</feature>
<reference evidence="10" key="2">
    <citation type="submission" date="2024-04" db="EMBL/GenBank/DDBJ databases">
        <authorList>
            <person name="Chen Y."/>
            <person name="Shah S."/>
            <person name="Dougan E. K."/>
            <person name="Thang M."/>
            <person name="Chan C."/>
        </authorList>
    </citation>
    <scope>NUCLEOTIDE SEQUENCE [LARGE SCALE GENOMIC DNA]</scope>
</reference>
<feature type="transmembrane region" description="Helical" evidence="7">
    <location>
        <begin position="1200"/>
        <end position="1220"/>
    </location>
</feature>
<comment type="subcellular location">
    <subcellularLocation>
        <location evidence="1">Cell membrane</location>
        <topology evidence="1">Multi-pass membrane protein</topology>
    </subcellularLocation>
</comment>
<dbReference type="InterPro" id="IPR029052">
    <property type="entry name" value="Metallo-depent_PP-like"/>
</dbReference>
<dbReference type="OrthoDB" id="186812at2759"/>
<dbReference type="EMBL" id="CAMXCT010000001">
    <property type="protein sequence ID" value="CAI3972193.1"/>
    <property type="molecule type" value="Genomic_DNA"/>
</dbReference>
<dbReference type="InterPro" id="IPR004843">
    <property type="entry name" value="Calcineurin-like_PHP"/>
</dbReference>
<evidence type="ECO:0000256" key="1">
    <source>
        <dbReference type="ARBA" id="ARBA00004651"/>
    </source>
</evidence>
<feature type="transmembrane region" description="Helical" evidence="7">
    <location>
        <begin position="835"/>
        <end position="862"/>
    </location>
</feature>
<keyword evidence="4 7" id="KW-1133">Transmembrane helix</keyword>
<dbReference type="Pfam" id="PF00149">
    <property type="entry name" value="Metallophos"/>
    <property type="match status" value="1"/>
</dbReference>
<dbReference type="Pfam" id="PF03006">
    <property type="entry name" value="HlyIII"/>
    <property type="match status" value="1"/>
</dbReference>
<keyword evidence="5 7" id="KW-0472">Membrane</keyword>
<proteinExistence type="predicted"/>
<feature type="binding site" evidence="6">
    <location>
        <position position="524"/>
    </location>
    <ligand>
        <name>Zn(2+)</name>
        <dbReference type="ChEBI" id="CHEBI:29105"/>
    </ligand>
</feature>
<sequence length="1275" mass="140197">MQDYNTLRIGRRAFLKNGTLVLTAASSNLASPFAAEAVEDDTLTIGLVTDLHYADKAPAGTRHYRETPDKLAEAASQFSQQELDCVVELGDLIDAADSVQAELGYLKRINRDFSAISKNRHYVLGNHCVYTLTKEEFLDGVEQDESYYSFDLGDFHFVVLDSCFRSDGKPYGRKNFEWTDPNIPAAELEWLQEDLKSNSKQTVVFAHQRMDVENNHGVKNATAVRNVLEKAGDVLAVFQGHSHANEHREINGIHYCTMVAMIEGSGAESNGYSVMRLLNDGTISIEGFRKQNDYSWKSSATADIPCVEYTLENSERLVDTAEALTDTREEEHPPLTIASIEDEIANGVTHGIGLLLAIGGLCSLAVLTAYRGNVWHVVGCTIYGASLVILYAASTLYHSVQRPELKAILRTVDHAAIFLLIAGTYTPFTLVNLRGPLGWSLFAAVWTLAIIGIVMKIVWGHRWQWFSLAMYLAMGWICLFAAKPLMASIPTGALWLLLAGGLSYTVGTIFYALDNIRYFHAVWHIFVMAGSIFHFFAVAFYALANMRNDVLQWTSSNLPAKQTFDWFGEHFEGQEIIFVSWPECTITDPRLDQFAERLRQRISNLSDDDSPSLIESVTTGADVWRELTSPPSNFSPQHTLAKLRGVLVGPDGKTSGAVVVLSKEGTIQGQKAISLITKVASEVEGLDPNDIKMAGYSVQMAAVDRASLATMYQMAVPAGFAVMFAAWFFLRNIPLTLSVGIIAGFCQAVSLAMVYYLDEPMSGMLIIMPVLIIVIFVSGAIHLINYFGDAVHESGPENAATIALRVGGFPCLLAVVTSALGIASLSVSDIEPVHVFGWMTSLALVITVAALLTLLPGVLLFVSSRSPNGATKVALAGESKMDAFWTWLAHFIEKYQFPTQIVCLVFALVCAVGLRHVQTSMQLRDFFLDSSRIVGDYKWIEDRLGPIFPAEVVLQFDADSLLNMHDRLRLVTQIEKAIRDEHLQAVTVSAATFTASPVLSSRLRWAVRRAVMEKKLEENRPRLEDKKFLAQIDGSENWRISVRLPSLSNEPFGEKLEQLQRTVDATIEERVPEEAGHIKVIHTGLLPLVAHSQAELLDGLIWSFLTSVFLIGGALIVGLRSIRLGVLSTLPNFFPIILVFGGLGWLGQSVDIGTMMTASIGLGIAVDDTVHFLTWFKRSIDSGHSRREAVCHAYLRCGSAIIRTTIICGAAMVLFAFSSFGPARQFGNTICWLLGAALIGDLLLLPALLMGPVGRLVLPATLDRSPVRKEVEVAV</sequence>